<keyword evidence="5" id="KW-1185">Reference proteome</keyword>
<feature type="region of interest" description="Disordered" evidence="3">
    <location>
        <begin position="180"/>
        <end position="208"/>
    </location>
</feature>
<evidence type="ECO:0000256" key="3">
    <source>
        <dbReference type="SAM" id="MobiDB-lite"/>
    </source>
</evidence>
<dbReference type="Proteomes" id="UP000515211">
    <property type="component" value="Chromosome 7"/>
</dbReference>
<dbReference type="RefSeq" id="XP_015973038.3">
    <property type="nucleotide sequence ID" value="XM_016117552.3"/>
</dbReference>
<accession>A0A6P4DSD8</accession>
<dbReference type="PANTHER" id="PTHR33227">
    <property type="entry name" value="STIGMA-SPECIFIC STIG1-LIKE PROTEIN 3"/>
    <property type="match status" value="1"/>
</dbReference>
<proteinExistence type="inferred from homology"/>
<dbReference type="PANTHER" id="PTHR33227:SF48">
    <property type="entry name" value="STIGMA-SPECIFIC STIG1-LIKE PROTEIN 4"/>
    <property type="match status" value="1"/>
</dbReference>
<evidence type="ECO:0000256" key="1">
    <source>
        <dbReference type="ARBA" id="ARBA00006010"/>
    </source>
</evidence>
<organism evidence="5 6">
    <name type="scientific">Arachis duranensis</name>
    <name type="common">Wild peanut</name>
    <dbReference type="NCBI Taxonomy" id="130453"/>
    <lineage>
        <taxon>Eukaryota</taxon>
        <taxon>Viridiplantae</taxon>
        <taxon>Streptophyta</taxon>
        <taxon>Embryophyta</taxon>
        <taxon>Tracheophyta</taxon>
        <taxon>Spermatophyta</taxon>
        <taxon>Magnoliopsida</taxon>
        <taxon>eudicotyledons</taxon>
        <taxon>Gunneridae</taxon>
        <taxon>Pentapetalae</taxon>
        <taxon>rosids</taxon>
        <taxon>fabids</taxon>
        <taxon>Fabales</taxon>
        <taxon>Fabaceae</taxon>
        <taxon>Papilionoideae</taxon>
        <taxon>50 kb inversion clade</taxon>
        <taxon>dalbergioids sensu lato</taxon>
        <taxon>Dalbergieae</taxon>
        <taxon>Pterocarpus clade</taxon>
        <taxon>Arachis</taxon>
    </lineage>
</organism>
<gene>
    <name evidence="6" type="primary">LOC107496324</name>
</gene>
<evidence type="ECO:0000313" key="6">
    <source>
        <dbReference type="RefSeq" id="XP_015973038.3"/>
    </source>
</evidence>
<evidence type="ECO:0000256" key="4">
    <source>
        <dbReference type="SAM" id="SignalP"/>
    </source>
</evidence>
<name>A0A6P4DSD8_ARADU</name>
<keyword evidence="2 4" id="KW-0732">Signal</keyword>
<protein>
    <submittedName>
        <fullName evidence="6">Protein STIG1</fullName>
    </submittedName>
</protein>
<reference evidence="5" key="1">
    <citation type="journal article" date="2016" name="Nat. Genet.">
        <title>The genome sequences of Arachis duranensis and Arachis ipaensis, the diploid ancestors of cultivated peanut.</title>
        <authorList>
            <person name="Bertioli D.J."/>
            <person name="Cannon S.B."/>
            <person name="Froenicke L."/>
            <person name="Huang G."/>
            <person name="Farmer A.D."/>
            <person name="Cannon E.K."/>
            <person name="Liu X."/>
            <person name="Gao D."/>
            <person name="Clevenger J."/>
            <person name="Dash S."/>
            <person name="Ren L."/>
            <person name="Moretzsohn M.C."/>
            <person name="Shirasawa K."/>
            <person name="Huang W."/>
            <person name="Vidigal B."/>
            <person name="Abernathy B."/>
            <person name="Chu Y."/>
            <person name="Niederhuth C.E."/>
            <person name="Umale P."/>
            <person name="Araujo A.C."/>
            <person name="Kozik A."/>
            <person name="Kim K.D."/>
            <person name="Burow M.D."/>
            <person name="Varshney R.K."/>
            <person name="Wang X."/>
            <person name="Zhang X."/>
            <person name="Barkley N."/>
            <person name="Guimaraes P.M."/>
            <person name="Isobe S."/>
            <person name="Guo B."/>
            <person name="Liao B."/>
            <person name="Stalker H.T."/>
            <person name="Schmitz R.J."/>
            <person name="Scheffler B.E."/>
            <person name="Leal-Bertioli S.C."/>
            <person name="Xun X."/>
            <person name="Jackson S.A."/>
            <person name="Michelmore R."/>
            <person name="Ozias-Akins P."/>
        </authorList>
    </citation>
    <scope>NUCLEOTIDE SEQUENCE [LARGE SCALE GENOMIC DNA]</scope>
    <source>
        <strain evidence="5">cv. V14167</strain>
    </source>
</reference>
<dbReference type="AlphaFoldDB" id="A0A6P4DSD8"/>
<sequence>MNPKSKSLALLTLMLLLLTKIEANTKPKEVNNEQVTKMSSTPNQLPPITNCQQRPWVCSAGEFPPRLLCCQNTCVDVSSDIDNCGLCGIRCRFNYQCCNRLCLNTNISPFNCGRCGNICPFGTFCINGLCTTIQQPVPGTPVTPILPPAPVTPILPSPPLSIPPMMPPVTPIISPPPPQISPLPLPLPPPVLPPGQNSPLSQPPIFFP</sequence>
<feature type="signal peptide" evidence="4">
    <location>
        <begin position="1"/>
        <end position="23"/>
    </location>
</feature>
<dbReference type="Pfam" id="PF04885">
    <property type="entry name" value="Stig1"/>
    <property type="match status" value="1"/>
</dbReference>
<feature type="compositionally biased region" description="Pro residues" evidence="3">
    <location>
        <begin position="180"/>
        <end position="193"/>
    </location>
</feature>
<feature type="chain" id="PRO_5039346777" evidence="4">
    <location>
        <begin position="24"/>
        <end position="208"/>
    </location>
</feature>
<dbReference type="GeneID" id="107496324"/>
<reference evidence="6" key="2">
    <citation type="submission" date="2025-08" db="UniProtKB">
        <authorList>
            <consortium name="RefSeq"/>
        </authorList>
    </citation>
    <scope>IDENTIFICATION</scope>
    <source>
        <tissue evidence="6">Whole plant</tissue>
    </source>
</reference>
<evidence type="ECO:0000313" key="5">
    <source>
        <dbReference type="Proteomes" id="UP000515211"/>
    </source>
</evidence>
<comment type="similarity">
    <text evidence="1">Belongs to the STIG1 family.</text>
</comment>
<evidence type="ECO:0000256" key="2">
    <source>
        <dbReference type="ARBA" id="ARBA00022729"/>
    </source>
</evidence>
<dbReference type="KEGG" id="adu:107496324"/>
<dbReference type="InterPro" id="IPR006969">
    <property type="entry name" value="Stig-like"/>
</dbReference>